<dbReference type="InterPro" id="IPR046336">
    <property type="entry name" value="Lon_prtase_N_sf"/>
</dbReference>
<dbReference type="SMART" id="SM00464">
    <property type="entry name" value="LON"/>
    <property type="match status" value="1"/>
</dbReference>
<accession>A0A4Q8LDN8</accession>
<dbReference type="Proteomes" id="UP000292627">
    <property type="component" value="Unassembled WGS sequence"/>
</dbReference>
<organism evidence="2 3">
    <name type="scientific">Pseudoxanthomonas winnipegensis</name>
    <dbReference type="NCBI Taxonomy" id="2480810"/>
    <lineage>
        <taxon>Bacteria</taxon>
        <taxon>Pseudomonadati</taxon>
        <taxon>Pseudomonadota</taxon>
        <taxon>Gammaproteobacteria</taxon>
        <taxon>Lysobacterales</taxon>
        <taxon>Lysobacteraceae</taxon>
        <taxon>Pseudoxanthomonas</taxon>
    </lineage>
</organism>
<dbReference type="PANTHER" id="PTHR46732:SF8">
    <property type="entry name" value="ATP-DEPENDENT PROTEASE LA (LON) DOMAIN PROTEIN"/>
    <property type="match status" value="1"/>
</dbReference>
<dbReference type="Pfam" id="PF02190">
    <property type="entry name" value="LON_substr_bdg"/>
    <property type="match status" value="1"/>
</dbReference>
<dbReference type="EMBL" id="SHMC01000002">
    <property type="protein sequence ID" value="TAA27003.1"/>
    <property type="molecule type" value="Genomic_DNA"/>
</dbReference>
<dbReference type="PANTHER" id="PTHR46732">
    <property type="entry name" value="ATP-DEPENDENT PROTEASE LA (LON) DOMAIN PROTEIN"/>
    <property type="match status" value="1"/>
</dbReference>
<dbReference type="SUPFAM" id="SSF88697">
    <property type="entry name" value="PUA domain-like"/>
    <property type="match status" value="1"/>
</dbReference>
<dbReference type="InterPro" id="IPR015947">
    <property type="entry name" value="PUA-like_sf"/>
</dbReference>
<feature type="domain" description="Lon N-terminal" evidence="1">
    <location>
        <begin position="4"/>
        <end position="192"/>
    </location>
</feature>
<comment type="caution">
    <text evidence="2">The sequence shown here is derived from an EMBL/GenBank/DDBJ whole genome shotgun (WGS) entry which is preliminary data.</text>
</comment>
<gene>
    <name evidence="2" type="ORF">EA660_07300</name>
</gene>
<keyword evidence="2" id="KW-0378">Hydrolase</keyword>
<dbReference type="AlphaFoldDB" id="A0A4Q8LDN8"/>
<reference evidence="2 3" key="1">
    <citation type="submission" date="2019-02" db="EMBL/GenBank/DDBJ databases">
        <title>WGS of Pseudoxanthomonas species novum from clinical isolates.</title>
        <authorList>
            <person name="Bernier A.-M."/>
            <person name="Bernard K."/>
            <person name="Vachon A."/>
        </authorList>
    </citation>
    <scope>NUCLEOTIDE SEQUENCE [LARGE SCALE GENOMIC DNA]</scope>
    <source>
        <strain evidence="2 3">NML171200</strain>
    </source>
</reference>
<evidence type="ECO:0000313" key="2">
    <source>
        <dbReference type="EMBL" id="TAA27003.1"/>
    </source>
</evidence>
<dbReference type="InterPro" id="IPR003111">
    <property type="entry name" value="Lon_prtase_N"/>
</dbReference>
<dbReference type="GO" id="GO:0006508">
    <property type="term" value="P:proteolysis"/>
    <property type="evidence" value="ECO:0007669"/>
    <property type="project" value="UniProtKB-KW"/>
</dbReference>
<name>A0A4Q8LDN8_9GAMM</name>
<proteinExistence type="predicted"/>
<dbReference type="Gene3D" id="2.30.130.40">
    <property type="entry name" value="LON domain-like"/>
    <property type="match status" value="1"/>
</dbReference>
<dbReference type="OrthoDB" id="8558970at2"/>
<dbReference type="PROSITE" id="PS51787">
    <property type="entry name" value="LON_N"/>
    <property type="match status" value="1"/>
</dbReference>
<evidence type="ECO:0000259" key="1">
    <source>
        <dbReference type="PROSITE" id="PS51787"/>
    </source>
</evidence>
<evidence type="ECO:0000313" key="3">
    <source>
        <dbReference type="Proteomes" id="UP000292627"/>
    </source>
</evidence>
<keyword evidence="2" id="KW-0645">Protease</keyword>
<sequence>MPATETLPLFPLNTVLLPGAGLGLRVFERRYLDLIRECGRSGRGFGVCLILQGGEAGAPATPAAYGTEATIEDFGTGSDGLLTLRLRGGRRFHVQRTRVRDNGLVVGEVDWCPPEDDDELRPEHGLLATVLEKIFEKAGATPPGMTAADLDSASWVGWRLAELLPLSDAQRLAVLQEDDPHARLDHLLALMA</sequence>
<dbReference type="Gene3D" id="1.10.4060.10">
    <property type="entry name" value="BPP1347 like domain"/>
    <property type="match status" value="1"/>
</dbReference>
<protein>
    <submittedName>
        <fullName evidence="2">ATP-dependent protease</fullName>
    </submittedName>
</protein>
<dbReference type="GO" id="GO:0008233">
    <property type="term" value="F:peptidase activity"/>
    <property type="evidence" value="ECO:0007669"/>
    <property type="project" value="UniProtKB-KW"/>
</dbReference>